<protein>
    <submittedName>
        <fullName evidence="1">Uncharacterized protein</fullName>
    </submittedName>
</protein>
<comment type="caution">
    <text evidence="1">The sequence shown here is derived from an EMBL/GenBank/DDBJ whole genome shotgun (WGS) entry which is preliminary data.</text>
</comment>
<reference evidence="1 2" key="1">
    <citation type="submission" date="2016-11" db="EMBL/GenBank/DDBJ databases">
        <title>Whole genomes of Flavobacteriaceae.</title>
        <authorList>
            <person name="Stine C."/>
            <person name="Li C."/>
            <person name="Tadesse D."/>
        </authorList>
    </citation>
    <scope>NUCLEOTIDE SEQUENCE [LARGE SCALE GENOMIC DNA]</scope>
    <source>
        <strain evidence="1 2">DSM 15937</strain>
    </source>
</reference>
<name>A0ABX4BMP6_FLAFR</name>
<accession>A0ABX4BMP6</accession>
<dbReference type="EMBL" id="MUGV01000028">
    <property type="protein sequence ID" value="OXA77400.1"/>
    <property type="molecule type" value="Genomic_DNA"/>
</dbReference>
<gene>
    <name evidence="1" type="ORF">B0A65_16240</name>
</gene>
<sequence length="62" mass="7296">MAQAKELSCLKINFKNWLSLVFLKTRNGNPPSCSVLLKPLLYQHFKAIELKNYKKQPYTIKR</sequence>
<dbReference type="Proteomes" id="UP000198382">
    <property type="component" value="Unassembled WGS sequence"/>
</dbReference>
<keyword evidence="2" id="KW-1185">Reference proteome</keyword>
<evidence type="ECO:0000313" key="2">
    <source>
        <dbReference type="Proteomes" id="UP000198382"/>
    </source>
</evidence>
<proteinExistence type="predicted"/>
<organism evidence="1 2">
    <name type="scientific">Flavobacterium frigidimaris</name>
    <dbReference type="NCBI Taxonomy" id="262320"/>
    <lineage>
        <taxon>Bacteria</taxon>
        <taxon>Pseudomonadati</taxon>
        <taxon>Bacteroidota</taxon>
        <taxon>Flavobacteriia</taxon>
        <taxon>Flavobacteriales</taxon>
        <taxon>Flavobacteriaceae</taxon>
        <taxon>Flavobacterium</taxon>
    </lineage>
</organism>
<evidence type="ECO:0000313" key="1">
    <source>
        <dbReference type="EMBL" id="OXA77400.1"/>
    </source>
</evidence>